<dbReference type="AlphaFoldDB" id="A0A4Y2P948"/>
<comment type="caution">
    <text evidence="2">The sequence shown here is derived from an EMBL/GenBank/DDBJ whole genome shotgun (WGS) entry which is preliminary data.</text>
</comment>
<gene>
    <name evidence="2" type="ORF">AVEN_116051_1</name>
</gene>
<sequence>MLYCIRYINSILPNFPDNPNSPNSKQRSAPVSSDSRTSTVLTSKLLICIQFLTAPVQGKRNCSKLHAPFFSLFDEAKPKKCREVEIYEKEEWRELQFLKLIGGFLFIQALLLC</sequence>
<evidence type="ECO:0000313" key="3">
    <source>
        <dbReference type="Proteomes" id="UP000499080"/>
    </source>
</evidence>
<accession>A0A4Y2P948</accession>
<evidence type="ECO:0000313" key="2">
    <source>
        <dbReference type="EMBL" id="GBN46950.1"/>
    </source>
</evidence>
<proteinExistence type="predicted"/>
<keyword evidence="3" id="KW-1185">Reference proteome</keyword>
<dbReference type="EMBL" id="BGPR01010591">
    <property type="protein sequence ID" value="GBN46950.1"/>
    <property type="molecule type" value="Genomic_DNA"/>
</dbReference>
<dbReference type="Proteomes" id="UP000499080">
    <property type="component" value="Unassembled WGS sequence"/>
</dbReference>
<reference evidence="2 3" key="1">
    <citation type="journal article" date="2019" name="Sci. Rep.">
        <title>Orb-weaving spider Araneus ventricosus genome elucidates the spidroin gene catalogue.</title>
        <authorList>
            <person name="Kono N."/>
            <person name="Nakamura H."/>
            <person name="Ohtoshi R."/>
            <person name="Moran D.A.P."/>
            <person name="Shinohara A."/>
            <person name="Yoshida Y."/>
            <person name="Fujiwara M."/>
            <person name="Mori M."/>
            <person name="Tomita M."/>
            <person name="Arakawa K."/>
        </authorList>
    </citation>
    <scope>NUCLEOTIDE SEQUENCE [LARGE SCALE GENOMIC DNA]</scope>
</reference>
<name>A0A4Y2P948_ARAVE</name>
<protein>
    <submittedName>
        <fullName evidence="2">Uncharacterized protein</fullName>
    </submittedName>
</protein>
<evidence type="ECO:0000256" key="1">
    <source>
        <dbReference type="SAM" id="MobiDB-lite"/>
    </source>
</evidence>
<feature type="region of interest" description="Disordered" evidence="1">
    <location>
        <begin position="16"/>
        <end position="38"/>
    </location>
</feature>
<feature type="compositionally biased region" description="Polar residues" evidence="1">
    <location>
        <begin position="25"/>
        <end position="38"/>
    </location>
</feature>
<organism evidence="2 3">
    <name type="scientific">Araneus ventricosus</name>
    <name type="common">Orbweaver spider</name>
    <name type="synonym">Epeira ventricosa</name>
    <dbReference type="NCBI Taxonomy" id="182803"/>
    <lineage>
        <taxon>Eukaryota</taxon>
        <taxon>Metazoa</taxon>
        <taxon>Ecdysozoa</taxon>
        <taxon>Arthropoda</taxon>
        <taxon>Chelicerata</taxon>
        <taxon>Arachnida</taxon>
        <taxon>Araneae</taxon>
        <taxon>Araneomorphae</taxon>
        <taxon>Entelegynae</taxon>
        <taxon>Araneoidea</taxon>
        <taxon>Araneidae</taxon>
        <taxon>Araneus</taxon>
    </lineage>
</organism>